<dbReference type="EMBL" id="JASCZI010091098">
    <property type="protein sequence ID" value="MED6148954.1"/>
    <property type="molecule type" value="Genomic_DNA"/>
</dbReference>
<organism evidence="2 3">
    <name type="scientific">Stylosanthes scabra</name>
    <dbReference type="NCBI Taxonomy" id="79078"/>
    <lineage>
        <taxon>Eukaryota</taxon>
        <taxon>Viridiplantae</taxon>
        <taxon>Streptophyta</taxon>
        <taxon>Embryophyta</taxon>
        <taxon>Tracheophyta</taxon>
        <taxon>Spermatophyta</taxon>
        <taxon>Magnoliopsida</taxon>
        <taxon>eudicotyledons</taxon>
        <taxon>Gunneridae</taxon>
        <taxon>Pentapetalae</taxon>
        <taxon>rosids</taxon>
        <taxon>fabids</taxon>
        <taxon>Fabales</taxon>
        <taxon>Fabaceae</taxon>
        <taxon>Papilionoideae</taxon>
        <taxon>50 kb inversion clade</taxon>
        <taxon>dalbergioids sensu lato</taxon>
        <taxon>Dalbergieae</taxon>
        <taxon>Pterocarpus clade</taxon>
        <taxon>Stylosanthes</taxon>
    </lineage>
</organism>
<proteinExistence type="predicted"/>
<comment type="caution">
    <text evidence="2">The sequence shown here is derived from an EMBL/GenBank/DDBJ whole genome shotgun (WGS) entry which is preliminary data.</text>
</comment>
<protein>
    <submittedName>
        <fullName evidence="2">Uncharacterized protein</fullName>
    </submittedName>
</protein>
<keyword evidence="3" id="KW-1185">Reference proteome</keyword>
<dbReference type="Proteomes" id="UP001341840">
    <property type="component" value="Unassembled WGS sequence"/>
</dbReference>
<evidence type="ECO:0000313" key="2">
    <source>
        <dbReference type="EMBL" id="MED6148954.1"/>
    </source>
</evidence>
<reference evidence="2 3" key="1">
    <citation type="journal article" date="2023" name="Plants (Basel)">
        <title>Bridging the Gap: Combining Genomics and Transcriptomics Approaches to Understand Stylosanthes scabra, an Orphan Legume from the Brazilian Caatinga.</title>
        <authorList>
            <person name="Ferreira-Neto J.R.C."/>
            <person name="da Silva M.D."/>
            <person name="Binneck E."/>
            <person name="de Melo N.F."/>
            <person name="da Silva R.H."/>
            <person name="de Melo A.L.T.M."/>
            <person name="Pandolfi V."/>
            <person name="Bustamante F.O."/>
            <person name="Brasileiro-Vidal A.C."/>
            <person name="Benko-Iseppon A.M."/>
        </authorList>
    </citation>
    <scope>NUCLEOTIDE SEQUENCE [LARGE SCALE GENOMIC DNA]</scope>
    <source>
        <tissue evidence="2">Leaves</tissue>
    </source>
</reference>
<gene>
    <name evidence="2" type="ORF">PIB30_057787</name>
</gene>
<evidence type="ECO:0000313" key="3">
    <source>
        <dbReference type="Proteomes" id="UP001341840"/>
    </source>
</evidence>
<accession>A0ABU6TKN2</accession>
<name>A0ABU6TKN2_9FABA</name>
<evidence type="ECO:0000256" key="1">
    <source>
        <dbReference type="SAM" id="MobiDB-lite"/>
    </source>
</evidence>
<feature type="region of interest" description="Disordered" evidence="1">
    <location>
        <begin position="96"/>
        <end position="119"/>
    </location>
</feature>
<sequence>MQQRESEGSAAVNMRIGFEEEVVVGGSINGKSFIDEGDDDDGILFELCFFGIPGRCSQENGTPPENLQIGIASSNGHLLATIAMRAAARSHRNIATASGGGLDTTSETRQKCPLLAASP</sequence>